<dbReference type="RefSeq" id="WP_188829782.1">
    <property type="nucleotide sequence ID" value="NZ_BMMW01000003.1"/>
</dbReference>
<reference evidence="3" key="1">
    <citation type="journal article" date="2014" name="Int. J. Syst. Evol. Microbiol.">
        <title>Complete genome sequence of Corynebacterium casei LMG S-19264T (=DSM 44701T), isolated from a smear-ripened cheese.</title>
        <authorList>
            <consortium name="US DOE Joint Genome Institute (JGI-PGF)"/>
            <person name="Walter F."/>
            <person name="Albersmeier A."/>
            <person name="Kalinowski J."/>
            <person name="Ruckert C."/>
        </authorList>
    </citation>
    <scope>NUCLEOTIDE SEQUENCE</scope>
    <source>
        <strain evidence="3">CGMCC 4.7278</strain>
    </source>
</reference>
<dbReference type="InterPro" id="IPR036689">
    <property type="entry name" value="ESAT-6-like_sf"/>
</dbReference>
<gene>
    <name evidence="3" type="ORF">GCM10011591_31670</name>
</gene>
<feature type="compositionally biased region" description="Polar residues" evidence="2">
    <location>
        <begin position="80"/>
        <end position="94"/>
    </location>
</feature>
<dbReference type="Gene3D" id="1.10.287.1060">
    <property type="entry name" value="ESAT-6-like"/>
    <property type="match status" value="1"/>
</dbReference>
<accession>A0A917QLV6</accession>
<evidence type="ECO:0000313" key="4">
    <source>
        <dbReference type="Proteomes" id="UP000612956"/>
    </source>
</evidence>
<proteinExistence type="inferred from homology"/>
<dbReference type="Pfam" id="PF06013">
    <property type="entry name" value="WXG100"/>
    <property type="match status" value="1"/>
</dbReference>
<name>A0A917QLV6_9NOCA</name>
<comment type="caution">
    <text evidence="3">The sequence shown here is derived from an EMBL/GenBank/DDBJ whole genome shotgun (WGS) entry which is preliminary data.</text>
</comment>
<dbReference type="NCBIfam" id="TIGR03930">
    <property type="entry name" value="WXG100_ESAT6"/>
    <property type="match status" value="1"/>
</dbReference>
<comment type="similarity">
    <text evidence="1">Belongs to the WXG100 family.</text>
</comment>
<feature type="region of interest" description="Disordered" evidence="2">
    <location>
        <begin position="80"/>
        <end position="103"/>
    </location>
</feature>
<dbReference type="SUPFAM" id="SSF140453">
    <property type="entry name" value="EsxAB dimer-like"/>
    <property type="match status" value="1"/>
</dbReference>
<sequence>MTDFNLDAVGIDKQSQSFEQMHGTLQAAISFIDDETNSLVPGLWEGDAARAFQKVMLDFQERAQKQQNLLMEASGLLGQTSQQIRGQDEASSSALGGLNLPPL</sequence>
<dbReference type="Proteomes" id="UP000612956">
    <property type="component" value="Unassembled WGS sequence"/>
</dbReference>
<protein>
    <recommendedName>
        <fullName evidence="1">ESAT-6-like protein</fullName>
    </recommendedName>
</protein>
<evidence type="ECO:0000313" key="3">
    <source>
        <dbReference type="EMBL" id="GGK57224.1"/>
    </source>
</evidence>
<dbReference type="AlphaFoldDB" id="A0A917QLV6"/>
<organism evidence="3 4">
    <name type="scientific">Nocardia camponoti</name>
    <dbReference type="NCBI Taxonomy" id="1616106"/>
    <lineage>
        <taxon>Bacteria</taxon>
        <taxon>Bacillati</taxon>
        <taxon>Actinomycetota</taxon>
        <taxon>Actinomycetes</taxon>
        <taxon>Mycobacteriales</taxon>
        <taxon>Nocardiaceae</taxon>
        <taxon>Nocardia</taxon>
    </lineage>
</organism>
<dbReference type="EMBL" id="BMMW01000003">
    <property type="protein sequence ID" value="GGK57224.1"/>
    <property type="molecule type" value="Genomic_DNA"/>
</dbReference>
<evidence type="ECO:0000256" key="2">
    <source>
        <dbReference type="SAM" id="MobiDB-lite"/>
    </source>
</evidence>
<dbReference type="InterPro" id="IPR010310">
    <property type="entry name" value="T7SS_ESAT-6-like"/>
</dbReference>
<reference evidence="3" key="2">
    <citation type="submission" date="2020-09" db="EMBL/GenBank/DDBJ databases">
        <authorList>
            <person name="Sun Q."/>
            <person name="Zhou Y."/>
        </authorList>
    </citation>
    <scope>NUCLEOTIDE SEQUENCE</scope>
    <source>
        <strain evidence="3">CGMCC 4.7278</strain>
    </source>
</reference>
<keyword evidence="4" id="KW-1185">Reference proteome</keyword>
<evidence type="ECO:0000256" key="1">
    <source>
        <dbReference type="RuleBase" id="RU362001"/>
    </source>
</evidence>